<dbReference type="InterPro" id="IPR014922">
    <property type="entry name" value="YdhG-like"/>
</dbReference>
<keyword evidence="3" id="KW-1185">Reference proteome</keyword>
<dbReference type="Proteomes" id="UP000293347">
    <property type="component" value="Unassembled WGS sequence"/>
</dbReference>
<dbReference type="RefSeq" id="WP_131594216.1">
    <property type="nucleotide sequence ID" value="NZ_SJSL01000001.1"/>
</dbReference>
<evidence type="ECO:0000259" key="1">
    <source>
        <dbReference type="Pfam" id="PF08818"/>
    </source>
</evidence>
<dbReference type="OrthoDB" id="9811812at2"/>
<evidence type="ECO:0000313" key="2">
    <source>
        <dbReference type="EMBL" id="TCD03516.1"/>
    </source>
</evidence>
<gene>
    <name evidence="2" type="ORF">EZ437_06005</name>
</gene>
<dbReference type="EMBL" id="SJSL01000001">
    <property type="protein sequence ID" value="TCD03516.1"/>
    <property type="molecule type" value="Genomic_DNA"/>
</dbReference>
<dbReference type="AlphaFoldDB" id="A0A4R0NRL7"/>
<sequence length="119" mass="13909">MNNTKKVDDFMSKLEHPLKAEMDAVRSIIVNAHPKMEEDVKWGGPSFFYKEDLATFNPRIKNYVALIFHKGELLNIKSDFLEEATKGKVYAKFYSMEDVTTNKELIEKMVNTWIELMDK</sequence>
<reference evidence="2 3" key="1">
    <citation type="submission" date="2019-02" db="EMBL/GenBank/DDBJ databases">
        <title>Pedobacter sp. RP-1-14 sp. nov., isolated from Arctic soil.</title>
        <authorList>
            <person name="Dahal R.H."/>
        </authorList>
    </citation>
    <scope>NUCLEOTIDE SEQUENCE [LARGE SCALE GENOMIC DNA]</scope>
    <source>
        <strain evidence="2 3">RP-1-14</strain>
    </source>
</reference>
<proteinExistence type="predicted"/>
<name>A0A4R0NRL7_9SPHI</name>
<organism evidence="2 3">
    <name type="scientific">Pedobacter psychroterrae</name>
    <dbReference type="NCBI Taxonomy" id="2530453"/>
    <lineage>
        <taxon>Bacteria</taxon>
        <taxon>Pseudomonadati</taxon>
        <taxon>Bacteroidota</taxon>
        <taxon>Sphingobacteriia</taxon>
        <taxon>Sphingobacteriales</taxon>
        <taxon>Sphingobacteriaceae</taxon>
        <taxon>Pedobacter</taxon>
    </lineage>
</organism>
<feature type="domain" description="YdhG-like" evidence="1">
    <location>
        <begin position="19"/>
        <end position="114"/>
    </location>
</feature>
<protein>
    <submittedName>
        <fullName evidence="2">DUF1801 domain-containing protein</fullName>
    </submittedName>
</protein>
<comment type="caution">
    <text evidence="2">The sequence shown here is derived from an EMBL/GenBank/DDBJ whole genome shotgun (WGS) entry which is preliminary data.</text>
</comment>
<dbReference type="Gene3D" id="3.90.1150.200">
    <property type="match status" value="1"/>
</dbReference>
<accession>A0A4R0NRL7</accession>
<dbReference type="Pfam" id="PF08818">
    <property type="entry name" value="DUF1801"/>
    <property type="match status" value="1"/>
</dbReference>
<evidence type="ECO:0000313" key="3">
    <source>
        <dbReference type="Proteomes" id="UP000293347"/>
    </source>
</evidence>
<dbReference type="SUPFAM" id="SSF159888">
    <property type="entry name" value="YdhG-like"/>
    <property type="match status" value="1"/>
</dbReference>